<dbReference type="Proteomes" id="UP000246702">
    <property type="component" value="Unassembled WGS sequence"/>
</dbReference>
<dbReference type="PANTHER" id="PTHR43795">
    <property type="entry name" value="BIFUNCTIONAL ASPARTATE AMINOTRANSFERASE AND GLUTAMATE/ASPARTATE-PREPHENATE AMINOTRANSFERASE-RELATED"/>
    <property type="match status" value="1"/>
</dbReference>
<dbReference type="InterPro" id="IPR015421">
    <property type="entry name" value="PyrdxlP-dep_Trfase_major"/>
</dbReference>
<feature type="compositionally biased region" description="Polar residues" evidence="2">
    <location>
        <begin position="1"/>
        <end position="19"/>
    </location>
</feature>
<dbReference type="CDD" id="cd00609">
    <property type="entry name" value="AAT_like"/>
    <property type="match status" value="1"/>
</dbReference>
<evidence type="ECO:0000256" key="1">
    <source>
        <dbReference type="ARBA" id="ARBA00022898"/>
    </source>
</evidence>
<dbReference type="GO" id="GO:0006520">
    <property type="term" value="P:amino acid metabolic process"/>
    <property type="evidence" value="ECO:0007669"/>
    <property type="project" value="TreeGrafter"/>
</dbReference>
<dbReference type="EMBL" id="MSFK01000007">
    <property type="protein sequence ID" value="PWY93052.1"/>
    <property type="molecule type" value="Genomic_DNA"/>
</dbReference>
<dbReference type="InterPro" id="IPR050478">
    <property type="entry name" value="Ethylene_sulfur-biosynth"/>
</dbReference>
<dbReference type="OrthoDB" id="7042322at2759"/>
<feature type="domain" description="Aminotransferase class I/classII large" evidence="3">
    <location>
        <begin position="55"/>
        <end position="242"/>
    </location>
</feature>
<dbReference type="PRINTS" id="PR00753">
    <property type="entry name" value="ACCSYNTHASE"/>
</dbReference>
<dbReference type="RefSeq" id="XP_025469813.1">
    <property type="nucleotide sequence ID" value="XM_025614959.1"/>
</dbReference>
<dbReference type="InterPro" id="IPR015424">
    <property type="entry name" value="PyrdxlP-dep_Trfase"/>
</dbReference>
<proteinExistence type="predicted"/>
<evidence type="ECO:0000313" key="5">
    <source>
        <dbReference type="Proteomes" id="UP000246702"/>
    </source>
</evidence>
<keyword evidence="1" id="KW-0663">Pyridoxal phosphate</keyword>
<dbReference type="AlphaFoldDB" id="A0A317X5Z5"/>
<dbReference type="STRING" id="1450535.A0A317X5Z5"/>
<dbReference type="Gene3D" id="3.40.640.10">
    <property type="entry name" value="Type I PLP-dependent aspartate aminotransferase-like (Major domain)"/>
    <property type="match status" value="1"/>
</dbReference>
<dbReference type="GO" id="GO:0008483">
    <property type="term" value="F:transaminase activity"/>
    <property type="evidence" value="ECO:0007669"/>
    <property type="project" value="TreeGrafter"/>
</dbReference>
<accession>A0A317X5Z5</accession>
<keyword evidence="4" id="KW-0808">Transferase</keyword>
<reference evidence="4 5" key="1">
    <citation type="submission" date="2016-12" db="EMBL/GenBank/DDBJ databases">
        <title>The genomes of Aspergillus section Nigri reveals drivers in fungal speciation.</title>
        <authorList>
            <consortium name="DOE Joint Genome Institute"/>
            <person name="Vesth T.C."/>
            <person name="Nybo J."/>
            <person name="Theobald S."/>
            <person name="Brandl J."/>
            <person name="Frisvad J.C."/>
            <person name="Nielsen K.F."/>
            <person name="Lyhne E.K."/>
            <person name="Kogle M.E."/>
            <person name="Kuo A."/>
            <person name="Riley R."/>
            <person name="Clum A."/>
            <person name="Nolan M."/>
            <person name="Lipzen A."/>
            <person name="Salamov A."/>
            <person name="Henrissat B."/>
            <person name="Wiebenga A."/>
            <person name="De Vries R.P."/>
            <person name="Grigoriev I.V."/>
            <person name="Mortensen U.H."/>
            <person name="Andersen M.R."/>
            <person name="Baker S.E."/>
        </authorList>
    </citation>
    <scope>NUCLEOTIDE SEQUENCE [LARGE SCALE GENOMIC DNA]</scope>
    <source>
        <strain evidence="4 5">CBS 115572</strain>
    </source>
</reference>
<evidence type="ECO:0000259" key="3">
    <source>
        <dbReference type="Pfam" id="PF00155"/>
    </source>
</evidence>
<gene>
    <name evidence="4" type="ORF">BO94DRAFT_573271</name>
</gene>
<comment type="caution">
    <text evidence="4">The sequence shown here is derived from an EMBL/GenBank/DDBJ whole genome shotgun (WGS) entry which is preliminary data.</text>
</comment>
<name>A0A317X5Z5_9EURO</name>
<evidence type="ECO:0000256" key="2">
    <source>
        <dbReference type="SAM" id="MobiDB-lite"/>
    </source>
</evidence>
<organism evidence="4 5">
    <name type="scientific">Aspergillus sclerotioniger CBS 115572</name>
    <dbReference type="NCBI Taxonomy" id="1450535"/>
    <lineage>
        <taxon>Eukaryota</taxon>
        <taxon>Fungi</taxon>
        <taxon>Dikarya</taxon>
        <taxon>Ascomycota</taxon>
        <taxon>Pezizomycotina</taxon>
        <taxon>Eurotiomycetes</taxon>
        <taxon>Eurotiomycetidae</taxon>
        <taxon>Eurotiales</taxon>
        <taxon>Aspergillaceae</taxon>
        <taxon>Aspergillus</taxon>
        <taxon>Aspergillus subgen. Circumdati</taxon>
    </lineage>
</organism>
<feature type="region of interest" description="Disordered" evidence="2">
    <location>
        <begin position="1"/>
        <end position="22"/>
    </location>
</feature>
<keyword evidence="5" id="KW-1185">Reference proteome</keyword>
<dbReference type="PANTHER" id="PTHR43795:SF63">
    <property type="entry name" value="PUTATIVE (AFU_ORTHOLOGUE AFUA_4G00630)-RELATED"/>
    <property type="match status" value="1"/>
</dbReference>
<dbReference type="GeneID" id="37117102"/>
<dbReference type="Pfam" id="PF00155">
    <property type="entry name" value="Aminotran_1_2"/>
    <property type="match status" value="1"/>
</dbReference>
<dbReference type="GO" id="GO:0030170">
    <property type="term" value="F:pyridoxal phosphate binding"/>
    <property type="evidence" value="ECO:0007669"/>
    <property type="project" value="InterPro"/>
</dbReference>
<protein>
    <submittedName>
        <fullName evidence="4">PLP-dependent transferase</fullName>
    </submittedName>
</protein>
<sequence length="298" mass="33038">MGANTSAEYPTTSTFSQRGQKAVEKGTHHTVWDILSNLWDPETNPSGILSVGVAESTLLHDTLVEYINANIHLSTKHLTYNNGSMGSNALRASISHFLNRHFNPIQPVEPGHILVTNGCSSALEHLSWTFLNPGDAILLSKPYYSAFKTDFSLRPEAVVIPVSMGDIESLSPESISAYETAAIDYEKRTGKRVRAVLLCNPHNPLGKCYPRDIIITLMQFCQSRQMHLISNEIYALSVWDNLVDTNNETPPTPFESLLSIDPTNLISPSLIHIIWGICLTSRPSQVQLMMLTLLCYVS</sequence>
<dbReference type="SUPFAM" id="SSF53383">
    <property type="entry name" value="PLP-dependent transferases"/>
    <property type="match status" value="1"/>
</dbReference>
<dbReference type="InterPro" id="IPR004839">
    <property type="entry name" value="Aminotransferase_I/II_large"/>
</dbReference>
<evidence type="ECO:0000313" key="4">
    <source>
        <dbReference type="EMBL" id="PWY93052.1"/>
    </source>
</evidence>